<name>A0A4R8A499_9FIRM</name>
<dbReference type="AlphaFoldDB" id="A0A4R8A499"/>
<dbReference type="InterPro" id="IPR014729">
    <property type="entry name" value="Rossmann-like_a/b/a_fold"/>
</dbReference>
<dbReference type="Proteomes" id="UP000294743">
    <property type="component" value="Unassembled WGS sequence"/>
</dbReference>
<dbReference type="Gene3D" id="3.40.50.620">
    <property type="entry name" value="HUPs"/>
    <property type="match status" value="1"/>
</dbReference>
<reference evidence="3 4" key="1">
    <citation type="submission" date="2019-03" db="EMBL/GenBank/DDBJ databases">
        <title>Genomic Encyclopedia of Type Strains, Phase IV (KMG-IV): sequencing the most valuable type-strain genomes for metagenomic binning, comparative biology and taxonomic classification.</title>
        <authorList>
            <person name="Goeker M."/>
        </authorList>
    </citation>
    <scope>NUCLEOTIDE SEQUENCE [LARGE SCALE GENOMIC DNA]</scope>
    <source>
        <strain evidence="3 4">DSM 28867</strain>
    </source>
</reference>
<gene>
    <name evidence="3" type="ORF">EDD63_10565</name>
</gene>
<dbReference type="CDD" id="cd06259">
    <property type="entry name" value="YdcF-like"/>
    <property type="match status" value="1"/>
</dbReference>
<comment type="caution">
    <text evidence="3">The sequence shown here is derived from an EMBL/GenBank/DDBJ whole genome shotgun (WGS) entry which is preliminary data.</text>
</comment>
<accession>A0A4R8A499</accession>
<dbReference type="PANTHER" id="PTHR30336">
    <property type="entry name" value="INNER MEMBRANE PROTEIN, PROBABLE PERMEASE"/>
    <property type="match status" value="1"/>
</dbReference>
<keyword evidence="4" id="KW-1185">Reference proteome</keyword>
<dbReference type="InterPro" id="IPR051599">
    <property type="entry name" value="Cell_Envelope_Assoc"/>
</dbReference>
<dbReference type="RefSeq" id="WP_134168263.1">
    <property type="nucleotide sequence ID" value="NZ_SODD01000005.1"/>
</dbReference>
<protein>
    <submittedName>
        <fullName evidence="3">Uncharacterized SAM-binding protein YcdF (DUF218 family)</fullName>
    </submittedName>
</protein>
<feature type="domain" description="DUF218" evidence="2">
    <location>
        <begin position="104"/>
        <end position="243"/>
    </location>
</feature>
<feature type="transmembrane region" description="Helical" evidence="1">
    <location>
        <begin position="17"/>
        <end position="50"/>
    </location>
</feature>
<dbReference type="EMBL" id="SODD01000005">
    <property type="protein sequence ID" value="TDW25332.1"/>
    <property type="molecule type" value="Genomic_DNA"/>
</dbReference>
<dbReference type="InterPro" id="IPR003848">
    <property type="entry name" value="DUF218"/>
</dbReference>
<evidence type="ECO:0000259" key="2">
    <source>
        <dbReference type="Pfam" id="PF02698"/>
    </source>
</evidence>
<dbReference type="PANTHER" id="PTHR30336:SF4">
    <property type="entry name" value="ENVELOPE BIOGENESIS FACTOR ELYC"/>
    <property type="match status" value="1"/>
</dbReference>
<evidence type="ECO:0000256" key="1">
    <source>
        <dbReference type="SAM" id="Phobius"/>
    </source>
</evidence>
<proteinExistence type="predicted"/>
<dbReference type="GO" id="GO:0005886">
    <property type="term" value="C:plasma membrane"/>
    <property type="evidence" value="ECO:0007669"/>
    <property type="project" value="TreeGrafter"/>
</dbReference>
<sequence>MNNKKQLDVFQTAKYRFYFVVGILCIVNTILSFNLFTILLGLGGIALVLYAYTCLHKQKNILKDLPKPFQYICRMVVVCFMVSFLCIESLVIYQGMQTDDIKTDYIVVLGAAIKNDQPSTALRYRLDEAYEQYKKNPSAKIICSGGKAKNDAYSEAKVMQMYLVKQGVPKSSILLEEKSKNTSQNLQYSYDLVHDANATFLIVTNNFHAYRASILASKIGMHAYSAPSQKLINGFTANYIREYFSVIKSVILD</sequence>
<dbReference type="GO" id="GO:0043164">
    <property type="term" value="P:Gram-negative-bacterium-type cell wall biogenesis"/>
    <property type="evidence" value="ECO:0007669"/>
    <property type="project" value="TreeGrafter"/>
</dbReference>
<feature type="transmembrane region" description="Helical" evidence="1">
    <location>
        <begin position="71"/>
        <end position="93"/>
    </location>
</feature>
<keyword evidence="1" id="KW-0812">Transmembrane</keyword>
<dbReference type="Pfam" id="PF02698">
    <property type="entry name" value="DUF218"/>
    <property type="match status" value="1"/>
</dbReference>
<keyword evidence="1" id="KW-1133">Transmembrane helix</keyword>
<keyword evidence="1" id="KW-0472">Membrane</keyword>
<evidence type="ECO:0000313" key="4">
    <source>
        <dbReference type="Proteomes" id="UP000294743"/>
    </source>
</evidence>
<organism evidence="3 4">
    <name type="scientific">Breznakia blatticola</name>
    <dbReference type="NCBI Taxonomy" id="1754012"/>
    <lineage>
        <taxon>Bacteria</taxon>
        <taxon>Bacillati</taxon>
        <taxon>Bacillota</taxon>
        <taxon>Erysipelotrichia</taxon>
        <taxon>Erysipelotrichales</taxon>
        <taxon>Erysipelotrichaceae</taxon>
        <taxon>Breznakia</taxon>
    </lineage>
</organism>
<dbReference type="GO" id="GO:0000270">
    <property type="term" value="P:peptidoglycan metabolic process"/>
    <property type="evidence" value="ECO:0007669"/>
    <property type="project" value="TreeGrafter"/>
</dbReference>
<evidence type="ECO:0000313" key="3">
    <source>
        <dbReference type="EMBL" id="TDW25332.1"/>
    </source>
</evidence>
<dbReference type="OrthoDB" id="9782395at2"/>